<dbReference type="EMBL" id="JAPZBU010000006">
    <property type="protein sequence ID" value="KAJ5397318.1"/>
    <property type="molecule type" value="Genomic_DNA"/>
</dbReference>
<evidence type="ECO:0000259" key="2">
    <source>
        <dbReference type="PROSITE" id="PS50837"/>
    </source>
</evidence>
<dbReference type="Pfam" id="PF24883">
    <property type="entry name" value="NPHP3_N"/>
    <property type="match status" value="1"/>
</dbReference>
<keyword evidence="4" id="KW-1185">Reference proteome</keyword>
<dbReference type="OrthoDB" id="21416at2759"/>
<dbReference type="Gene3D" id="3.40.50.300">
    <property type="entry name" value="P-loop containing nucleotide triphosphate hydrolases"/>
    <property type="match status" value="1"/>
</dbReference>
<evidence type="ECO:0000313" key="3">
    <source>
        <dbReference type="EMBL" id="KAJ5397318.1"/>
    </source>
</evidence>
<dbReference type="AlphaFoldDB" id="A0A9W9W2F7"/>
<sequence length="447" mass="51311">MTKYTSVIEVFVQVKPDILALIWGPIKLLLQFADSLSKSFDAILDTMEAIGDKLPLFESYSQLFSESDGVVDALALFYRDILDFYGVAMNLFSAKHWKMIFESVWSRQKDTITAVIRNIERHCLLLNEKINLEHITEAHQSRITQLDKCQQDLEYQERQEFGQMESYFSPVLYDDDLDKLLRSVCDRTGRWLEREKAWEEWFDACNTSARLLWLEGIPGAGKTHIASLIVDRLRQLSSVTLFAFLSYKRANVNIISILHSLLFQLVIGDKDFDKAVKKNLRATLFDKFQSDQRNLKSNTKAARQTLSELLKLAGPNYIVIDGLDEISEIERRTVLNELLEILRDSTETKLLVSSRAEDDISKLLKKSGPRVIRVDDKNRGCIQAYVSAETQKWLGESEFEKDIRSEIMGLLLSSLPAKSKGPYVSLNVMYTLPTVCSPMKACFFTRR</sequence>
<organism evidence="3 4">
    <name type="scientific">Penicillium cosmopolitanum</name>
    <dbReference type="NCBI Taxonomy" id="1131564"/>
    <lineage>
        <taxon>Eukaryota</taxon>
        <taxon>Fungi</taxon>
        <taxon>Dikarya</taxon>
        <taxon>Ascomycota</taxon>
        <taxon>Pezizomycotina</taxon>
        <taxon>Eurotiomycetes</taxon>
        <taxon>Eurotiomycetidae</taxon>
        <taxon>Eurotiales</taxon>
        <taxon>Aspergillaceae</taxon>
        <taxon>Penicillium</taxon>
    </lineage>
</organism>
<comment type="caution">
    <text evidence="3">The sequence shown here is derived from an EMBL/GenBank/DDBJ whole genome shotgun (WGS) entry which is preliminary data.</text>
</comment>
<accession>A0A9W9W2F7</accession>
<dbReference type="PROSITE" id="PS50837">
    <property type="entry name" value="NACHT"/>
    <property type="match status" value="1"/>
</dbReference>
<protein>
    <submittedName>
        <fullName evidence="3">NACHT nucleoside triphosphatase</fullName>
    </submittedName>
</protein>
<reference evidence="3" key="2">
    <citation type="journal article" date="2023" name="IMA Fungus">
        <title>Comparative genomic study of the Penicillium genus elucidates a diverse pangenome and 15 lateral gene transfer events.</title>
        <authorList>
            <person name="Petersen C."/>
            <person name="Sorensen T."/>
            <person name="Nielsen M.R."/>
            <person name="Sondergaard T.E."/>
            <person name="Sorensen J.L."/>
            <person name="Fitzpatrick D.A."/>
            <person name="Frisvad J.C."/>
            <person name="Nielsen K.L."/>
        </authorList>
    </citation>
    <scope>NUCLEOTIDE SEQUENCE</scope>
    <source>
        <strain evidence="3">IBT 29677</strain>
    </source>
</reference>
<dbReference type="RefSeq" id="XP_056489370.1">
    <property type="nucleotide sequence ID" value="XM_056630068.1"/>
</dbReference>
<dbReference type="PANTHER" id="PTHR10039">
    <property type="entry name" value="AMELOGENIN"/>
    <property type="match status" value="1"/>
</dbReference>
<proteinExistence type="predicted"/>
<name>A0A9W9W2F7_9EURO</name>
<dbReference type="Pfam" id="PF24809">
    <property type="entry name" value="DUF7708"/>
    <property type="match status" value="1"/>
</dbReference>
<evidence type="ECO:0000256" key="1">
    <source>
        <dbReference type="ARBA" id="ARBA00022737"/>
    </source>
</evidence>
<keyword evidence="1" id="KW-0677">Repeat</keyword>
<dbReference type="InterPro" id="IPR007111">
    <property type="entry name" value="NACHT_NTPase"/>
</dbReference>
<dbReference type="Proteomes" id="UP001147747">
    <property type="component" value="Unassembled WGS sequence"/>
</dbReference>
<dbReference type="PANTHER" id="PTHR10039:SF14">
    <property type="entry name" value="NACHT DOMAIN-CONTAINING PROTEIN"/>
    <property type="match status" value="1"/>
</dbReference>
<dbReference type="InterPro" id="IPR056884">
    <property type="entry name" value="NPHP3-like_N"/>
</dbReference>
<reference evidence="3" key="1">
    <citation type="submission" date="2022-12" db="EMBL/GenBank/DDBJ databases">
        <authorList>
            <person name="Petersen C."/>
        </authorList>
    </citation>
    <scope>NUCLEOTIDE SEQUENCE</scope>
    <source>
        <strain evidence="3">IBT 29677</strain>
    </source>
</reference>
<feature type="domain" description="NACHT" evidence="2">
    <location>
        <begin position="210"/>
        <end position="355"/>
    </location>
</feature>
<dbReference type="InterPro" id="IPR027417">
    <property type="entry name" value="P-loop_NTPase"/>
</dbReference>
<dbReference type="GeneID" id="81369048"/>
<dbReference type="InterPro" id="IPR056125">
    <property type="entry name" value="DUF7708"/>
</dbReference>
<dbReference type="SUPFAM" id="SSF52540">
    <property type="entry name" value="P-loop containing nucleoside triphosphate hydrolases"/>
    <property type="match status" value="1"/>
</dbReference>
<evidence type="ECO:0000313" key="4">
    <source>
        <dbReference type="Proteomes" id="UP001147747"/>
    </source>
</evidence>
<gene>
    <name evidence="3" type="ORF">N7509_005431</name>
</gene>